<evidence type="ECO:0000313" key="4">
    <source>
        <dbReference type="Proteomes" id="UP000005222"/>
    </source>
</evidence>
<dbReference type="HOGENOM" id="CLU_482419_0_0_1"/>
<dbReference type="EMBL" id="FO082052">
    <property type="protein sequence ID" value="CCE80876.1"/>
    <property type="molecule type" value="Genomic_DNA"/>
</dbReference>
<dbReference type="Proteomes" id="UP000005222">
    <property type="component" value="Chromosome H"/>
</dbReference>
<evidence type="ECO:0000313" key="2">
    <source>
        <dbReference type="EMBL" id="CCE80111.1"/>
    </source>
</evidence>
<gene>
    <name evidence="2" type="primary">Piso0_003209</name>
    <name evidence="2" type="ORF">GNLVRS01_PISO0G07288g</name>
    <name evidence="3" type="ORF">GNLVRS01_PISO0H07289g</name>
</gene>
<dbReference type="EMBL" id="FO082053">
    <property type="protein sequence ID" value="CCE80111.1"/>
    <property type="molecule type" value="Genomic_DNA"/>
</dbReference>
<name>G8YIG6_PICSO</name>
<dbReference type="OrthoDB" id="284473at2759"/>
<evidence type="ECO:0000313" key="3">
    <source>
        <dbReference type="EMBL" id="CCE80876.1"/>
    </source>
</evidence>
<organism evidence="2 4">
    <name type="scientific">Pichia sorbitophila (strain ATCC MYA-4447 / BCRC 22081 / CBS 7064 / NBRC 10061 / NRRL Y-12695)</name>
    <name type="common">Hybrid yeast</name>
    <dbReference type="NCBI Taxonomy" id="559304"/>
    <lineage>
        <taxon>Eukaryota</taxon>
        <taxon>Fungi</taxon>
        <taxon>Dikarya</taxon>
        <taxon>Ascomycota</taxon>
        <taxon>Saccharomycotina</taxon>
        <taxon>Pichiomycetes</taxon>
        <taxon>Debaryomycetaceae</taxon>
        <taxon>Millerozyma</taxon>
    </lineage>
</organism>
<accession>G8YIG6</accession>
<dbReference type="Proteomes" id="UP000005222">
    <property type="component" value="Chromosome G"/>
</dbReference>
<feature type="compositionally biased region" description="Polar residues" evidence="1">
    <location>
        <begin position="22"/>
        <end position="42"/>
    </location>
</feature>
<feature type="region of interest" description="Disordered" evidence="1">
    <location>
        <begin position="224"/>
        <end position="289"/>
    </location>
</feature>
<dbReference type="STRING" id="559304.G8YIG6"/>
<dbReference type="eggNOG" id="ENOG502RPPX">
    <property type="taxonomic scope" value="Eukaryota"/>
</dbReference>
<dbReference type="InParanoid" id="G8YIG6"/>
<feature type="compositionally biased region" description="Basic and acidic residues" evidence="1">
    <location>
        <begin position="1"/>
        <end position="10"/>
    </location>
</feature>
<sequence>MSSAAYDKRLSRAKHSRRETNSKSLSNFNGGRTFNRSPSNSPRGKAFGSYVSNLNGGSSTGGVNKKRSHGPDLVAWDLEDMIHAYEESKALPPILSPSLPTINTEKSVVAGSKPSITEKNQEDVPLFLLSPTLPAIFDETDSERRMRDVKSITSSGAERERKESPRPDNRNSIKPRVKWINLPRPNGPKFLLKIYFGNTSRYKSAFGEQETNPYRELGLGINLNPKQQKSQSPVGYNSDFKNSHHRSRSTPNPAVPSFDGPTPQKDETQIPNISRIAKPSDTLVSSNKKKDLKSVDCKNSKVSLMMNKKIALAKEAREARLASEKLSDSQVKVVAKVDSLLLYLASYDYDEKLKYLTNIDPSERCWNLLYEDCSSVIAYTHKLSLGDEDSFVSNEQKNAVVLSLQYMTSILYSLKALILVRINEIILKTIAQEKENKSSDKSEKDQEKEKVVVTAQKTVIANMHSISTDFTKAQCLIPSSFDVSKYFPITWNKRTSSLEAIKENNKCISPKDESFYLPIGIHSNLHQVSGLLYSFTNEFNENLRKVLYKNGKESSTYTLKSGSKC</sequence>
<evidence type="ECO:0000256" key="1">
    <source>
        <dbReference type="SAM" id="MobiDB-lite"/>
    </source>
</evidence>
<reference evidence="2" key="1">
    <citation type="submission" date="2011-10" db="EMBL/GenBank/DDBJ databases">
        <authorList>
            <person name="Genoscope - CEA"/>
        </authorList>
    </citation>
    <scope>NUCLEOTIDE SEQUENCE</scope>
</reference>
<reference evidence="4" key="2">
    <citation type="journal article" date="2012" name="G3 (Bethesda)">
        <title>Pichia sorbitophila, an interspecies yeast hybrid reveals early steps of genome resolution following polyploidization.</title>
        <authorList>
            <person name="Leh Louis V."/>
            <person name="Despons L."/>
            <person name="Friedrich A."/>
            <person name="Martin T."/>
            <person name="Durrens P."/>
            <person name="Casaregola S."/>
            <person name="Neuveglise C."/>
            <person name="Fairhead C."/>
            <person name="Marck C."/>
            <person name="Cruz J.A."/>
            <person name="Straub M.L."/>
            <person name="Kugler V."/>
            <person name="Sacerdot C."/>
            <person name="Uzunov Z."/>
            <person name="Thierry A."/>
            <person name="Weiss S."/>
            <person name="Bleykasten C."/>
            <person name="De Montigny J."/>
            <person name="Jacques N."/>
            <person name="Jung P."/>
            <person name="Lemaire M."/>
            <person name="Mallet S."/>
            <person name="Morel G."/>
            <person name="Richard G.F."/>
            <person name="Sarkar A."/>
            <person name="Savel G."/>
            <person name="Schacherer J."/>
            <person name="Seret M.L."/>
            <person name="Talla E."/>
            <person name="Samson G."/>
            <person name="Jubin C."/>
            <person name="Poulain J."/>
            <person name="Vacherie B."/>
            <person name="Barbe V."/>
            <person name="Pelletier E."/>
            <person name="Sherman D.J."/>
            <person name="Westhof E."/>
            <person name="Weissenbach J."/>
            <person name="Baret P.V."/>
            <person name="Wincker P."/>
            <person name="Gaillardin C."/>
            <person name="Dujon B."/>
            <person name="Souciet J.L."/>
        </authorList>
    </citation>
    <scope>NUCLEOTIDE SEQUENCE [LARGE SCALE GENOMIC DNA]</scope>
    <source>
        <strain evidence="4">ATCC MYA-4447 / BCRC 22081 / CBS 7064 / NBRC 10061 / NRRL Y-12695</strain>
    </source>
</reference>
<feature type="region of interest" description="Disordered" evidence="1">
    <location>
        <begin position="1"/>
        <end position="49"/>
    </location>
</feature>
<proteinExistence type="predicted"/>
<keyword evidence="4" id="KW-1185">Reference proteome</keyword>
<feature type="compositionally biased region" description="Basic and acidic residues" evidence="1">
    <location>
        <begin position="157"/>
        <end position="171"/>
    </location>
</feature>
<protein>
    <submittedName>
        <fullName evidence="2">Piso0_003209 protein</fullName>
    </submittedName>
</protein>
<dbReference type="AlphaFoldDB" id="G8YIG6"/>
<feature type="region of interest" description="Disordered" evidence="1">
    <location>
        <begin position="139"/>
        <end position="180"/>
    </location>
</feature>
<feature type="compositionally biased region" description="Polar residues" evidence="1">
    <location>
        <begin position="224"/>
        <end position="235"/>
    </location>
</feature>